<feature type="repeat" description="TPR" evidence="5">
    <location>
        <begin position="131"/>
        <end position="164"/>
    </location>
</feature>
<accession>A0ABP0UBW0</accession>
<dbReference type="InterPro" id="IPR001841">
    <property type="entry name" value="Znf_RING"/>
</dbReference>
<dbReference type="CDD" id="cd16514">
    <property type="entry name" value="RING-HC_LONFs_rpt2"/>
    <property type="match status" value="1"/>
</dbReference>
<dbReference type="Pfam" id="PF13923">
    <property type="entry name" value="zf-C3HC4_2"/>
    <property type="match status" value="1"/>
</dbReference>
<evidence type="ECO:0000256" key="1">
    <source>
        <dbReference type="ARBA" id="ARBA00022723"/>
    </source>
</evidence>
<gene>
    <name evidence="8" type="ORF">CSSPTR1EN2_LOCUS13961</name>
</gene>
<dbReference type="InterPro" id="IPR013083">
    <property type="entry name" value="Znf_RING/FYVE/PHD"/>
</dbReference>
<sequence length="492" mass="55419">MARTQEFIPVVGEQDVDDLLPGEGVGVGGVPYLLQEGIELLKRGNHAFRTGKFEEAIEAYTTALKAQAVDPSVLLSNRCAAYCRLSEQLRNIPAAVSEAPGSALFGQDPMSHVQLGLRDAEKLVKLQSTWPKAYLRKATAQTLLEQYEEAHETILSGLEIDPANSLLQAGLSEVATHIQGAHPNGRGRRKLEHSDDLDCTLCLKLLYNPITTPCGHSFCRSCLLQALDHGNKCPMCRTVLFVSPKTYPISVTLNNIIQQNFQEEYQERKTEMDAITLAGNDILPLFVMDTVLPMQHVALNIFEPRYRLMVRRIMEGNRRMGMVGIDPETGAVADVACEVEISECEPVPDGRFLLEVLGRRRFRIIETWDQDGYRIAKVQWLQDVIPAPGSPEQKEVYRMARTAAEVVNTFLTRAQDAARKDYHGRLRELLNQSEGRPNISDPECFSFWIANLLPRRTAERLQFLRLTDTRERLNQEILRLNMVSTDQGCYIQ</sequence>
<keyword evidence="2 4" id="KW-0863">Zinc-finger</keyword>
<evidence type="ECO:0000256" key="2">
    <source>
        <dbReference type="ARBA" id="ARBA00022771"/>
    </source>
</evidence>
<dbReference type="PROSITE" id="PS50005">
    <property type="entry name" value="TPR"/>
    <property type="match status" value="1"/>
</dbReference>
<dbReference type="Pfam" id="PF13181">
    <property type="entry name" value="TPR_8"/>
    <property type="match status" value="1"/>
</dbReference>
<evidence type="ECO:0000259" key="6">
    <source>
        <dbReference type="PROSITE" id="PS50089"/>
    </source>
</evidence>
<dbReference type="PROSITE" id="PS51787">
    <property type="entry name" value="LON_N"/>
    <property type="match status" value="1"/>
</dbReference>
<feature type="domain" description="Lon N-terminal" evidence="7">
    <location>
        <begin position="280"/>
        <end position="484"/>
    </location>
</feature>
<dbReference type="PANTHER" id="PTHR23327">
    <property type="entry name" value="RING FINGER PROTEIN 127"/>
    <property type="match status" value="1"/>
</dbReference>
<dbReference type="Pfam" id="PF02190">
    <property type="entry name" value="LON_substr_bdg"/>
    <property type="match status" value="1"/>
</dbReference>
<proteinExistence type="predicted"/>
<dbReference type="Gene3D" id="1.20.58.1480">
    <property type="match status" value="1"/>
</dbReference>
<dbReference type="EMBL" id="OZ019894">
    <property type="protein sequence ID" value="CAK9217419.1"/>
    <property type="molecule type" value="Genomic_DNA"/>
</dbReference>
<dbReference type="InterPro" id="IPR011990">
    <property type="entry name" value="TPR-like_helical_dom_sf"/>
</dbReference>
<dbReference type="SMART" id="SM00028">
    <property type="entry name" value="TPR"/>
    <property type="match status" value="2"/>
</dbReference>
<dbReference type="InterPro" id="IPR046336">
    <property type="entry name" value="Lon_prtase_N_sf"/>
</dbReference>
<evidence type="ECO:0000313" key="8">
    <source>
        <dbReference type="EMBL" id="CAK9217419.1"/>
    </source>
</evidence>
<keyword evidence="1" id="KW-0479">Metal-binding</keyword>
<name>A0ABP0UBW0_9BRYO</name>
<dbReference type="Gene3D" id="1.25.40.10">
    <property type="entry name" value="Tetratricopeptide repeat domain"/>
    <property type="match status" value="1"/>
</dbReference>
<feature type="domain" description="RING-type" evidence="6">
    <location>
        <begin position="199"/>
        <end position="237"/>
    </location>
</feature>
<dbReference type="Proteomes" id="UP001497512">
    <property type="component" value="Chromosome 2"/>
</dbReference>
<dbReference type="InterPro" id="IPR019734">
    <property type="entry name" value="TPR_rpt"/>
</dbReference>
<dbReference type="InterPro" id="IPR017907">
    <property type="entry name" value="Znf_RING_CS"/>
</dbReference>
<dbReference type="PROSITE" id="PS50089">
    <property type="entry name" value="ZF_RING_2"/>
    <property type="match status" value="1"/>
</dbReference>
<protein>
    <recommendedName>
        <fullName evidence="10">LON peptidase N-terminal domain and RING finger protein 1</fullName>
    </recommendedName>
</protein>
<dbReference type="PANTHER" id="PTHR23327:SF42">
    <property type="entry name" value="LON PEPTIDASE N-TERMINAL DOMAIN AND RING FINGER PROTEIN C14F5.10C"/>
    <property type="match status" value="1"/>
</dbReference>
<keyword evidence="5" id="KW-0802">TPR repeat</keyword>
<dbReference type="SMART" id="SM00464">
    <property type="entry name" value="LON"/>
    <property type="match status" value="1"/>
</dbReference>
<evidence type="ECO:0000259" key="7">
    <source>
        <dbReference type="PROSITE" id="PS51787"/>
    </source>
</evidence>
<dbReference type="InterPro" id="IPR003111">
    <property type="entry name" value="Lon_prtase_N"/>
</dbReference>
<dbReference type="PROSITE" id="PS00518">
    <property type="entry name" value="ZF_RING_1"/>
    <property type="match status" value="1"/>
</dbReference>
<keyword evidence="9" id="KW-1185">Reference proteome</keyword>
<evidence type="ECO:0000256" key="5">
    <source>
        <dbReference type="PROSITE-ProRule" id="PRU00339"/>
    </source>
</evidence>
<keyword evidence="3" id="KW-0862">Zinc</keyword>
<dbReference type="SUPFAM" id="SSF57850">
    <property type="entry name" value="RING/U-box"/>
    <property type="match status" value="1"/>
</dbReference>
<reference evidence="8" key="1">
    <citation type="submission" date="2024-02" db="EMBL/GenBank/DDBJ databases">
        <authorList>
            <consortium name="ELIXIR-Norway"/>
            <consortium name="Elixir Norway"/>
        </authorList>
    </citation>
    <scope>NUCLEOTIDE SEQUENCE</scope>
</reference>
<dbReference type="SMART" id="SM00184">
    <property type="entry name" value="RING"/>
    <property type="match status" value="1"/>
</dbReference>
<dbReference type="SUPFAM" id="SSF48452">
    <property type="entry name" value="TPR-like"/>
    <property type="match status" value="1"/>
</dbReference>
<dbReference type="Gene3D" id="3.30.40.10">
    <property type="entry name" value="Zinc/RING finger domain, C3HC4 (zinc finger)"/>
    <property type="match status" value="1"/>
</dbReference>
<evidence type="ECO:0000256" key="3">
    <source>
        <dbReference type="ARBA" id="ARBA00022833"/>
    </source>
</evidence>
<dbReference type="SUPFAM" id="SSF88697">
    <property type="entry name" value="PUA domain-like"/>
    <property type="match status" value="1"/>
</dbReference>
<evidence type="ECO:0000313" key="9">
    <source>
        <dbReference type="Proteomes" id="UP001497512"/>
    </source>
</evidence>
<evidence type="ECO:0000256" key="4">
    <source>
        <dbReference type="PROSITE-ProRule" id="PRU00175"/>
    </source>
</evidence>
<dbReference type="Gene3D" id="2.30.130.40">
    <property type="entry name" value="LON domain-like"/>
    <property type="match status" value="1"/>
</dbReference>
<organism evidence="8 9">
    <name type="scientific">Sphagnum troendelagicum</name>
    <dbReference type="NCBI Taxonomy" id="128251"/>
    <lineage>
        <taxon>Eukaryota</taxon>
        <taxon>Viridiplantae</taxon>
        <taxon>Streptophyta</taxon>
        <taxon>Embryophyta</taxon>
        <taxon>Bryophyta</taxon>
        <taxon>Sphagnophytina</taxon>
        <taxon>Sphagnopsida</taxon>
        <taxon>Sphagnales</taxon>
        <taxon>Sphagnaceae</taxon>
        <taxon>Sphagnum</taxon>
    </lineage>
</organism>
<evidence type="ECO:0008006" key="10">
    <source>
        <dbReference type="Google" id="ProtNLM"/>
    </source>
</evidence>
<dbReference type="InterPro" id="IPR015947">
    <property type="entry name" value="PUA-like_sf"/>
</dbReference>